<keyword evidence="13" id="KW-0067">ATP-binding</keyword>
<evidence type="ECO:0000256" key="18">
    <source>
        <dbReference type="ARBA" id="ARBA00023180"/>
    </source>
</evidence>
<evidence type="ECO:0000256" key="10">
    <source>
        <dbReference type="ARBA" id="ARBA00022734"/>
    </source>
</evidence>
<dbReference type="GO" id="GO:0004674">
    <property type="term" value="F:protein serine/threonine kinase activity"/>
    <property type="evidence" value="ECO:0007669"/>
    <property type="project" value="UniProtKB-KW"/>
</dbReference>
<evidence type="ECO:0000256" key="20">
    <source>
        <dbReference type="ARBA" id="ARBA00048679"/>
    </source>
</evidence>
<dbReference type="SUPFAM" id="SSF57016">
    <property type="entry name" value="Plant lectins/antimicrobial peptides"/>
    <property type="match status" value="2"/>
</dbReference>
<dbReference type="GO" id="GO:0005524">
    <property type="term" value="F:ATP binding"/>
    <property type="evidence" value="ECO:0007669"/>
    <property type="project" value="UniProtKB-KW"/>
</dbReference>
<keyword evidence="8" id="KW-0812">Transmembrane</keyword>
<dbReference type="OrthoDB" id="4062651at2759"/>
<evidence type="ECO:0000256" key="14">
    <source>
        <dbReference type="ARBA" id="ARBA00022989"/>
    </source>
</evidence>
<evidence type="ECO:0000256" key="11">
    <source>
        <dbReference type="ARBA" id="ARBA00022741"/>
    </source>
</evidence>
<dbReference type="EC" id="2.7.11.1" evidence="2"/>
<keyword evidence="11" id="KW-0547">Nucleotide-binding</keyword>
<dbReference type="PANTHER" id="PTHR32444:SF128">
    <property type="entry name" value="CURCULIN-LIKE (MANNOSE-BINDING) LECTIN FAMILY PROTEIN"/>
    <property type="match status" value="1"/>
</dbReference>
<feature type="domain" description="Bulb-type lectin" evidence="22">
    <location>
        <begin position="155"/>
        <end position="275"/>
    </location>
</feature>
<evidence type="ECO:0000256" key="17">
    <source>
        <dbReference type="ARBA" id="ARBA00023170"/>
    </source>
</evidence>
<dbReference type="SMART" id="SM00108">
    <property type="entry name" value="B_lectin"/>
    <property type="match status" value="1"/>
</dbReference>
<dbReference type="PANTHER" id="PTHR32444">
    <property type="entry name" value="BULB-TYPE LECTIN DOMAIN-CONTAINING PROTEIN"/>
    <property type="match status" value="1"/>
</dbReference>
<evidence type="ECO:0000256" key="15">
    <source>
        <dbReference type="ARBA" id="ARBA00023136"/>
    </source>
</evidence>
<comment type="subcellular location">
    <subcellularLocation>
        <location evidence="1">Cell membrane</location>
        <topology evidence="1">Single-pass type I membrane protein</topology>
    </subcellularLocation>
</comment>
<dbReference type="InterPro" id="IPR001480">
    <property type="entry name" value="Bulb-type_lectin_dom"/>
</dbReference>
<dbReference type="GO" id="GO:0005886">
    <property type="term" value="C:plasma membrane"/>
    <property type="evidence" value="ECO:0007669"/>
    <property type="project" value="UniProtKB-SubCell"/>
</dbReference>
<dbReference type="GO" id="GO:0030246">
    <property type="term" value="F:carbohydrate binding"/>
    <property type="evidence" value="ECO:0007669"/>
    <property type="project" value="UniProtKB-KW"/>
</dbReference>
<feature type="domain" description="Chitin-binding type-1" evidence="23">
    <location>
        <begin position="101"/>
        <end position="136"/>
    </location>
</feature>
<gene>
    <name evidence="25" type="ORF">FH972_002594</name>
</gene>
<keyword evidence="10" id="KW-0430">Lectin</keyword>
<evidence type="ECO:0000256" key="1">
    <source>
        <dbReference type="ARBA" id="ARBA00004251"/>
    </source>
</evidence>
<dbReference type="CDD" id="cd00035">
    <property type="entry name" value="ChtBD1"/>
    <property type="match status" value="2"/>
</dbReference>
<proteinExistence type="predicted"/>
<keyword evidence="3" id="KW-1003">Cell membrane</keyword>
<dbReference type="SUPFAM" id="SSF51110">
    <property type="entry name" value="alpha-D-mannose-specific plant lectins"/>
    <property type="match status" value="1"/>
</dbReference>
<sequence>MLSFVLHHIIFFIHCSQYHHKMVALGVRKKLLTLVHVAILAGVVPVYVKGQNCGCAVNECCSQFGFCGNASEYCGLVCRDPCSASPPLTAASGVVPVYVKGQSCGCAENECCSQYGYCGTTSEYCGLGCQEGPCSASPPSPPLTAASGPQDSQIIDTIEPNAFLNYSQRLVSADGRFQLGFFNTSSPGGAYLGIWYTNDAYDSKVWVANRDKPIQGSQGYLIMEADGLLRIMHDGGSPIPLNANEAAPNSTATLENSGNFRVKELNSDGSTKRVLWQSFDYPTNTLLPGMKLGINLKTQQKWMLTSWLTNQIPAAGSFSLEWNLTANRTGQLVMRHRGDMYWVSGVGSNSDFENVGTMTSDGLYYNFSYASNENESYFSYSVPNGHVSRWVLTSDGQLTDISKPIYVRSGMCFGYSSDRGCVKQNVPNCRNGNQKFEKRRGYFLPPSPHLDDNSNISIGDCWTQCWSNCSCVGFSTFPNNETGCRFYTSQFVEDHFGDREQLYVLIETGKRTPPGVQ</sequence>
<feature type="disulfide bond" evidence="21">
    <location>
        <begin position="106"/>
        <end position="118"/>
    </location>
</feature>
<evidence type="ECO:0000256" key="3">
    <source>
        <dbReference type="ARBA" id="ARBA00022475"/>
    </source>
</evidence>
<feature type="disulfide bond" evidence="21">
    <location>
        <begin position="60"/>
        <end position="74"/>
    </location>
</feature>
<organism evidence="25 26">
    <name type="scientific">Carpinus fangiana</name>
    <dbReference type="NCBI Taxonomy" id="176857"/>
    <lineage>
        <taxon>Eukaryota</taxon>
        <taxon>Viridiplantae</taxon>
        <taxon>Streptophyta</taxon>
        <taxon>Embryophyta</taxon>
        <taxon>Tracheophyta</taxon>
        <taxon>Spermatophyta</taxon>
        <taxon>Magnoliopsida</taxon>
        <taxon>eudicotyledons</taxon>
        <taxon>Gunneridae</taxon>
        <taxon>Pentapetalae</taxon>
        <taxon>rosids</taxon>
        <taxon>fabids</taxon>
        <taxon>Fagales</taxon>
        <taxon>Betulaceae</taxon>
        <taxon>Carpinus</taxon>
    </lineage>
</organism>
<evidence type="ECO:0000256" key="13">
    <source>
        <dbReference type="ARBA" id="ARBA00022840"/>
    </source>
</evidence>
<dbReference type="Proteomes" id="UP000327013">
    <property type="component" value="Chromosome 1"/>
</dbReference>
<dbReference type="FunFam" id="2.90.10.10:FF:000009">
    <property type="entry name" value="Receptor-like serine/threonine-protein kinase SD1-8"/>
    <property type="match status" value="1"/>
</dbReference>
<keyword evidence="15" id="KW-0472">Membrane</keyword>
<feature type="disulfide bond" evidence="21">
    <location>
        <begin position="78"/>
        <end position="82"/>
    </location>
</feature>
<feature type="domain" description="Chitin-binding type-1" evidence="23">
    <location>
        <begin position="50"/>
        <end position="84"/>
    </location>
</feature>
<evidence type="ECO:0000256" key="5">
    <source>
        <dbReference type="ARBA" id="ARBA00022553"/>
    </source>
</evidence>
<accession>A0A5N6QFW1</accession>
<keyword evidence="18" id="KW-0325">Glycoprotein</keyword>
<dbReference type="Gene3D" id="3.30.60.10">
    <property type="entry name" value="Endochitinase-like"/>
    <property type="match status" value="2"/>
</dbReference>
<feature type="disulfide bond" evidence="21">
    <location>
        <begin position="111"/>
        <end position="125"/>
    </location>
</feature>
<evidence type="ECO:0000259" key="24">
    <source>
        <dbReference type="PROSITE" id="PS50948"/>
    </source>
</evidence>
<evidence type="ECO:0000256" key="19">
    <source>
        <dbReference type="ARBA" id="ARBA00047899"/>
    </source>
</evidence>
<comment type="catalytic activity">
    <reaction evidence="20">
        <text>L-seryl-[protein] + ATP = O-phospho-L-seryl-[protein] + ADP + H(+)</text>
        <dbReference type="Rhea" id="RHEA:17989"/>
        <dbReference type="Rhea" id="RHEA-COMP:9863"/>
        <dbReference type="Rhea" id="RHEA-COMP:11604"/>
        <dbReference type="ChEBI" id="CHEBI:15378"/>
        <dbReference type="ChEBI" id="CHEBI:29999"/>
        <dbReference type="ChEBI" id="CHEBI:30616"/>
        <dbReference type="ChEBI" id="CHEBI:83421"/>
        <dbReference type="ChEBI" id="CHEBI:456216"/>
        <dbReference type="EC" id="2.7.11.1"/>
    </reaction>
</comment>
<dbReference type="PROSITE" id="PS50927">
    <property type="entry name" value="BULB_LECTIN"/>
    <property type="match status" value="1"/>
</dbReference>
<dbReference type="GO" id="GO:0008061">
    <property type="term" value="F:chitin binding"/>
    <property type="evidence" value="ECO:0007669"/>
    <property type="project" value="UniProtKB-UniRule"/>
</dbReference>
<dbReference type="Pfam" id="PF01453">
    <property type="entry name" value="B_lectin"/>
    <property type="match status" value="1"/>
</dbReference>
<dbReference type="SMART" id="SM00270">
    <property type="entry name" value="ChtBD1"/>
    <property type="match status" value="2"/>
</dbReference>
<dbReference type="InterPro" id="IPR018371">
    <property type="entry name" value="Chitin-binding_1_CS"/>
</dbReference>
<keyword evidence="5" id="KW-0597">Phosphoprotein</keyword>
<name>A0A5N6QFW1_9ROSI</name>
<dbReference type="Pfam" id="PF08276">
    <property type="entry name" value="PAN_2"/>
    <property type="match status" value="1"/>
</dbReference>
<feature type="disulfide bond" evidence="21">
    <location>
        <begin position="55"/>
        <end position="67"/>
    </location>
</feature>
<keyword evidence="4" id="KW-0723">Serine/threonine-protein kinase</keyword>
<evidence type="ECO:0000259" key="22">
    <source>
        <dbReference type="PROSITE" id="PS50927"/>
    </source>
</evidence>
<keyword evidence="12" id="KW-0418">Kinase</keyword>
<dbReference type="InterPro" id="IPR036861">
    <property type="entry name" value="Endochitinase-like_sf"/>
</dbReference>
<evidence type="ECO:0000256" key="6">
    <source>
        <dbReference type="ARBA" id="ARBA00022669"/>
    </source>
</evidence>
<dbReference type="AlphaFoldDB" id="A0A5N6QFW1"/>
<evidence type="ECO:0000313" key="26">
    <source>
        <dbReference type="Proteomes" id="UP000327013"/>
    </source>
</evidence>
<evidence type="ECO:0000256" key="12">
    <source>
        <dbReference type="ARBA" id="ARBA00022777"/>
    </source>
</evidence>
<evidence type="ECO:0000259" key="23">
    <source>
        <dbReference type="PROSITE" id="PS50941"/>
    </source>
</evidence>
<keyword evidence="6 21" id="KW-0147">Chitin-binding</keyword>
<keyword evidence="14" id="KW-1133">Transmembrane helix</keyword>
<dbReference type="Pfam" id="PF00187">
    <property type="entry name" value="Chitin_bind_1"/>
    <property type="match status" value="1"/>
</dbReference>
<keyword evidence="7" id="KW-0808">Transferase</keyword>
<dbReference type="InterPro" id="IPR001002">
    <property type="entry name" value="Chitin-bd_1"/>
</dbReference>
<dbReference type="PROSITE" id="PS50948">
    <property type="entry name" value="PAN"/>
    <property type="match status" value="1"/>
</dbReference>
<protein>
    <recommendedName>
        <fullName evidence="2">non-specific serine/threonine protein kinase</fullName>
        <ecNumber evidence="2">2.7.11.1</ecNumber>
    </recommendedName>
</protein>
<feature type="domain" description="Apple" evidence="24">
    <location>
        <begin position="429"/>
        <end position="508"/>
    </location>
</feature>
<evidence type="ECO:0000256" key="2">
    <source>
        <dbReference type="ARBA" id="ARBA00012513"/>
    </source>
</evidence>
<keyword evidence="17" id="KW-0675">Receptor</keyword>
<dbReference type="Gene3D" id="2.90.10.10">
    <property type="entry name" value="Bulb-type lectin domain"/>
    <property type="match status" value="1"/>
</dbReference>
<keyword evidence="26" id="KW-1185">Reference proteome</keyword>
<dbReference type="InterPro" id="IPR003609">
    <property type="entry name" value="Pan_app"/>
</dbReference>
<evidence type="ECO:0000256" key="4">
    <source>
        <dbReference type="ARBA" id="ARBA00022527"/>
    </source>
</evidence>
<keyword evidence="16 21" id="KW-1015">Disulfide bond</keyword>
<dbReference type="PROSITE" id="PS50941">
    <property type="entry name" value="CHIT_BIND_I_2"/>
    <property type="match status" value="2"/>
</dbReference>
<evidence type="ECO:0000256" key="8">
    <source>
        <dbReference type="ARBA" id="ARBA00022692"/>
    </source>
</evidence>
<comment type="catalytic activity">
    <reaction evidence="19">
        <text>L-threonyl-[protein] + ATP = O-phospho-L-threonyl-[protein] + ADP + H(+)</text>
        <dbReference type="Rhea" id="RHEA:46608"/>
        <dbReference type="Rhea" id="RHEA-COMP:11060"/>
        <dbReference type="Rhea" id="RHEA-COMP:11605"/>
        <dbReference type="ChEBI" id="CHEBI:15378"/>
        <dbReference type="ChEBI" id="CHEBI:30013"/>
        <dbReference type="ChEBI" id="CHEBI:30616"/>
        <dbReference type="ChEBI" id="CHEBI:61977"/>
        <dbReference type="ChEBI" id="CHEBI:456216"/>
        <dbReference type="EC" id="2.7.11.1"/>
    </reaction>
</comment>
<evidence type="ECO:0000313" key="25">
    <source>
        <dbReference type="EMBL" id="KAE7998015.1"/>
    </source>
</evidence>
<dbReference type="PROSITE" id="PS00026">
    <property type="entry name" value="CHIT_BIND_I_1"/>
    <property type="match status" value="1"/>
</dbReference>
<comment type="caution">
    <text evidence="21">Lacks conserved residue(s) required for the propagation of feature annotation.</text>
</comment>
<reference evidence="25 26" key="1">
    <citation type="submission" date="2019-06" db="EMBL/GenBank/DDBJ databases">
        <title>A chromosomal-level reference genome of Carpinus fangiana (Coryloideae, Betulaceae).</title>
        <authorList>
            <person name="Yang X."/>
            <person name="Wang Z."/>
            <person name="Zhang L."/>
            <person name="Hao G."/>
            <person name="Liu J."/>
            <person name="Yang Y."/>
        </authorList>
    </citation>
    <scope>NUCLEOTIDE SEQUENCE [LARGE SCALE GENOMIC DNA]</scope>
    <source>
        <strain evidence="25">Cfa_2016G</strain>
        <tissue evidence="25">Leaf</tissue>
    </source>
</reference>
<evidence type="ECO:0000256" key="7">
    <source>
        <dbReference type="ARBA" id="ARBA00022679"/>
    </source>
</evidence>
<evidence type="ECO:0000256" key="16">
    <source>
        <dbReference type="ARBA" id="ARBA00023157"/>
    </source>
</evidence>
<dbReference type="InterPro" id="IPR036426">
    <property type="entry name" value="Bulb-type_lectin_dom_sf"/>
</dbReference>
<keyword evidence="9" id="KW-0732">Signal</keyword>
<evidence type="ECO:0000256" key="21">
    <source>
        <dbReference type="PROSITE-ProRule" id="PRU00261"/>
    </source>
</evidence>
<dbReference type="CDD" id="cd00028">
    <property type="entry name" value="B_lectin"/>
    <property type="match status" value="1"/>
</dbReference>
<dbReference type="EMBL" id="CM017321">
    <property type="protein sequence ID" value="KAE7998015.1"/>
    <property type="molecule type" value="Genomic_DNA"/>
</dbReference>
<evidence type="ECO:0000256" key="9">
    <source>
        <dbReference type="ARBA" id="ARBA00022729"/>
    </source>
</evidence>